<evidence type="ECO:0000313" key="1">
    <source>
        <dbReference type="EMBL" id="VDM67898.1"/>
    </source>
</evidence>
<dbReference type="AlphaFoldDB" id="A0A3P7KIE7"/>
<sequence>MIESLQDSKWSRDLSDVKHHKNFSHIISLILGLSEHLTFEAAACVGFSYGSAGSVYCWVLCCRTREHMVFQRSAGLLSMARISAGGEKSRSQSQRYTDLRH</sequence>
<keyword evidence="2" id="KW-1185">Reference proteome</keyword>
<accession>A0A3P7KIE7</accession>
<organism evidence="1 2">
    <name type="scientific">Strongylus vulgaris</name>
    <name type="common">Blood worm</name>
    <dbReference type="NCBI Taxonomy" id="40348"/>
    <lineage>
        <taxon>Eukaryota</taxon>
        <taxon>Metazoa</taxon>
        <taxon>Ecdysozoa</taxon>
        <taxon>Nematoda</taxon>
        <taxon>Chromadorea</taxon>
        <taxon>Rhabditida</taxon>
        <taxon>Rhabditina</taxon>
        <taxon>Rhabditomorpha</taxon>
        <taxon>Strongyloidea</taxon>
        <taxon>Strongylidae</taxon>
        <taxon>Strongylus</taxon>
    </lineage>
</organism>
<protein>
    <submittedName>
        <fullName evidence="1">Uncharacterized protein</fullName>
    </submittedName>
</protein>
<dbReference type="EMBL" id="UYYB01006919">
    <property type="protein sequence ID" value="VDM67898.1"/>
    <property type="molecule type" value="Genomic_DNA"/>
</dbReference>
<evidence type="ECO:0000313" key="2">
    <source>
        <dbReference type="Proteomes" id="UP000270094"/>
    </source>
</evidence>
<proteinExistence type="predicted"/>
<dbReference type="Proteomes" id="UP000270094">
    <property type="component" value="Unassembled WGS sequence"/>
</dbReference>
<name>A0A3P7KIE7_STRVU</name>
<reference evidence="1 2" key="1">
    <citation type="submission" date="2018-11" db="EMBL/GenBank/DDBJ databases">
        <authorList>
            <consortium name="Pathogen Informatics"/>
        </authorList>
    </citation>
    <scope>NUCLEOTIDE SEQUENCE [LARGE SCALE GENOMIC DNA]</scope>
</reference>
<gene>
    <name evidence="1" type="ORF">SVUK_LOCUS2896</name>
</gene>